<dbReference type="EMBL" id="VSSQ01074563">
    <property type="protein sequence ID" value="MPN25397.1"/>
    <property type="molecule type" value="Genomic_DNA"/>
</dbReference>
<protein>
    <submittedName>
        <fullName evidence="1">Uncharacterized protein</fullName>
    </submittedName>
</protein>
<reference evidence="1" key="1">
    <citation type="submission" date="2019-08" db="EMBL/GenBank/DDBJ databases">
        <authorList>
            <person name="Kucharzyk K."/>
            <person name="Murdoch R.W."/>
            <person name="Higgins S."/>
            <person name="Loffler F."/>
        </authorList>
    </citation>
    <scope>NUCLEOTIDE SEQUENCE</scope>
</reference>
<accession>A0A645GEP9</accession>
<name>A0A645GEP9_9ZZZZ</name>
<organism evidence="1">
    <name type="scientific">bioreactor metagenome</name>
    <dbReference type="NCBI Taxonomy" id="1076179"/>
    <lineage>
        <taxon>unclassified sequences</taxon>
        <taxon>metagenomes</taxon>
        <taxon>ecological metagenomes</taxon>
    </lineage>
</organism>
<proteinExistence type="predicted"/>
<evidence type="ECO:0000313" key="1">
    <source>
        <dbReference type="EMBL" id="MPN25397.1"/>
    </source>
</evidence>
<gene>
    <name evidence="1" type="ORF">SDC9_172806</name>
</gene>
<comment type="caution">
    <text evidence="1">The sequence shown here is derived from an EMBL/GenBank/DDBJ whole genome shotgun (WGS) entry which is preliminary data.</text>
</comment>
<dbReference type="AlphaFoldDB" id="A0A645GEP9"/>
<sequence length="82" mass="8537">MLAARSCNHQAGGNALGNPHDVEVAAVELRDAADADVLATVCKCGEVEGQFSVQTVPQGRRKNAVDGLHQGIVAVDFYVGAF</sequence>